<comment type="caution">
    <text evidence="2">The sequence shown here is derived from an EMBL/GenBank/DDBJ whole genome shotgun (WGS) entry which is preliminary data.</text>
</comment>
<sequence length="124" mass="14294">MQFIQVKNLTQSFETITNYFSPKVIAEVNDQYVKIAKIKGEDIPWHNHENEDELFYIIEGSLLMEIENEAPFTMHQNDVFVVKKGVNHRVSAVEECKIMLIETKTTLHTGKVQAAVTKSIEEQL</sequence>
<accession>A0A6I4IIF2</accession>
<dbReference type="Pfam" id="PF07883">
    <property type="entry name" value="Cupin_2"/>
    <property type="match status" value="1"/>
</dbReference>
<protein>
    <submittedName>
        <fullName evidence="2">Cupin domain-containing protein</fullName>
    </submittedName>
</protein>
<organism evidence="2 3">
    <name type="scientific">Flavobacterium profundi</name>
    <dbReference type="NCBI Taxonomy" id="1774945"/>
    <lineage>
        <taxon>Bacteria</taxon>
        <taxon>Pseudomonadati</taxon>
        <taxon>Bacteroidota</taxon>
        <taxon>Flavobacteriia</taxon>
        <taxon>Flavobacteriales</taxon>
        <taxon>Flavobacteriaceae</taxon>
        <taxon>Flavobacterium</taxon>
    </lineage>
</organism>
<reference evidence="3" key="1">
    <citation type="submission" date="2019-05" db="EMBL/GenBank/DDBJ databases">
        <title>Flavobacterium profundi sp. nov., isolated from a deep-sea seamount.</title>
        <authorList>
            <person name="Zhang D.-C."/>
        </authorList>
    </citation>
    <scope>NUCLEOTIDE SEQUENCE [LARGE SCALE GENOMIC DNA]</scope>
    <source>
        <strain evidence="3">TP390</strain>
    </source>
</reference>
<dbReference type="InterPro" id="IPR013096">
    <property type="entry name" value="Cupin_2"/>
</dbReference>
<dbReference type="PANTHER" id="PTHR36114:SF1">
    <property type="entry name" value="16.7 KDA PROTEIN IN WHIE LOCUS"/>
    <property type="match status" value="1"/>
</dbReference>
<dbReference type="EMBL" id="WQLW01000006">
    <property type="protein sequence ID" value="MVO09408.1"/>
    <property type="molecule type" value="Genomic_DNA"/>
</dbReference>
<evidence type="ECO:0000313" key="2">
    <source>
        <dbReference type="EMBL" id="MVO09408.1"/>
    </source>
</evidence>
<evidence type="ECO:0000259" key="1">
    <source>
        <dbReference type="Pfam" id="PF07883"/>
    </source>
</evidence>
<dbReference type="PANTHER" id="PTHR36114">
    <property type="entry name" value="16.7 KDA PROTEIN IN WHIE LOCUS"/>
    <property type="match status" value="1"/>
</dbReference>
<dbReference type="InterPro" id="IPR011051">
    <property type="entry name" value="RmlC_Cupin_sf"/>
</dbReference>
<dbReference type="SUPFAM" id="SSF51182">
    <property type="entry name" value="RmlC-like cupins"/>
    <property type="match status" value="1"/>
</dbReference>
<dbReference type="AlphaFoldDB" id="A0A6I4IIF2"/>
<keyword evidence="3" id="KW-1185">Reference proteome</keyword>
<evidence type="ECO:0000313" key="3">
    <source>
        <dbReference type="Proteomes" id="UP000431264"/>
    </source>
</evidence>
<feature type="domain" description="Cupin type-2" evidence="1">
    <location>
        <begin position="39"/>
        <end position="100"/>
    </location>
</feature>
<dbReference type="Proteomes" id="UP000431264">
    <property type="component" value="Unassembled WGS sequence"/>
</dbReference>
<dbReference type="InterPro" id="IPR052044">
    <property type="entry name" value="PKS_Associated_Protein"/>
</dbReference>
<dbReference type="InterPro" id="IPR014710">
    <property type="entry name" value="RmlC-like_jellyroll"/>
</dbReference>
<dbReference type="Gene3D" id="2.60.120.10">
    <property type="entry name" value="Jelly Rolls"/>
    <property type="match status" value="1"/>
</dbReference>
<name>A0A6I4IIF2_9FLAO</name>
<dbReference type="CDD" id="cd02226">
    <property type="entry name" value="cupin_YdbB-like"/>
    <property type="match status" value="1"/>
</dbReference>
<proteinExistence type="predicted"/>
<gene>
    <name evidence="2" type="ORF">GOQ30_09580</name>
</gene>